<dbReference type="RefSeq" id="WP_168521982.1">
    <property type="nucleotide sequence ID" value="NZ_JAAXLS010000053.1"/>
</dbReference>
<sequence length="69" mass="6555">MRRVVSRALVAAAVGAMALGVGGGVASADDGTAIWLLPGVDAGALLGPTVGLPTALLAPVDGVLTYLAG</sequence>
<protein>
    <recommendedName>
        <fullName evidence="3">Secreted protein</fullName>
    </recommendedName>
</protein>
<accession>A0ABX1JJ72</accession>
<name>A0ABX1JJ72_9PSEU</name>
<evidence type="ECO:0008006" key="3">
    <source>
        <dbReference type="Google" id="ProtNLM"/>
    </source>
</evidence>
<evidence type="ECO:0000313" key="1">
    <source>
        <dbReference type="EMBL" id="NKQ58297.1"/>
    </source>
</evidence>
<keyword evidence="2" id="KW-1185">Reference proteome</keyword>
<organism evidence="1 2">
    <name type="scientific">Amycolatopsis acididurans</name>
    <dbReference type="NCBI Taxonomy" id="2724524"/>
    <lineage>
        <taxon>Bacteria</taxon>
        <taxon>Bacillati</taxon>
        <taxon>Actinomycetota</taxon>
        <taxon>Actinomycetes</taxon>
        <taxon>Pseudonocardiales</taxon>
        <taxon>Pseudonocardiaceae</taxon>
        <taxon>Amycolatopsis</taxon>
    </lineage>
</organism>
<evidence type="ECO:0000313" key="2">
    <source>
        <dbReference type="Proteomes" id="UP000715441"/>
    </source>
</evidence>
<gene>
    <name evidence="1" type="ORF">HFP15_36145</name>
</gene>
<reference evidence="1 2" key="1">
    <citation type="submission" date="2020-04" db="EMBL/GenBank/DDBJ databases">
        <title>Novel species.</title>
        <authorList>
            <person name="Teo W.F.A."/>
            <person name="Lipun K."/>
            <person name="Srisuk N."/>
            <person name="Duangmal K."/>
        </authorList>
    </citation>
    <scope>NUCLEOTIDE SEQUENCE [LARGE SCALE GENOMIC DNA]</scope>
    <source>
        <strain evidence="1 2">K13G38</strain>
    </source>
</reference>
<dbReference type="Proteomes" id="UP000715441">
    <property type="component" value="Unassembled WGS sequence"/>
</dbReference>
<proteinExistence type="predicted"/>
<dbReference type="EMBL" id="JAAXLS010000053">
    <property type="protein sequence ID" value="NKQ58297.1"/>
    <property type="molecule type" value="Genomic_DNA"/>
</dbReference>
<comment type="caution">
    <text evidence="1">The sequence shown here is derived from an EMBL/GenBank/DDBJ whole genome shotgun (WGS) entry which is preliminary data.</text>
</comment>